<accession>D6U758</accession>
<comment type="caution">
    <text evidence="1">The sequence shown here is derived from an EMBL/GenBank/DDBJ whole genome shotgun (WGS) entry which is preliminary data.</text>
</comment>
<name>D6U758_KTERA</name>
<dbReference type="InParanoid" id="D6U758"/>
<proteinExistence type="predicted"/>
<protein>
    <submittedName>
        <fullName evidence="1">Uncharacterized protein</fullName>
    </submittedName>
</protein>
<evidence type="ECO:0000313" key="1">
    <source>
        <dbReference type="EMBL" id="EFH79719.1"/>
    </source>
</evidence>
<organism evidence="1 2">
    <name type="scientific">Ktedonobacter racemifer DSM 44963</name>
    <dbReference type="NCBI Taxonomy" id="485913"/>
    <lineage>
        <taxon>Bacteria</taxon>
        <taxon>Bacillati</taxon>
        <taxon>Chloroflexota</taxon>
        <taxon>Ktedonobacteria</taxon>
        <taxon>Ktedonobacterales</taxon>
        <taxon>Ktedonobacteraceae</taxon>
        <taxon>Ktedonobacter</taxon>
    </lineage>
</organism>
<dbReference type="AlphaFoldDB" id="D6U758"/>
<dbReference type="STRING" id="485913.Krac_0211"/>
<reference evidence="1 2" key="1">
    <citation type="journal article" date="2011" name="Stand. Genomic Sci.">
        <title>Non-contiguous finished genome sequence and contextual data of the filamentous soil bacterium Ktedonobacter racemifer type strain (SOSP1-21).</title>
        <authorList>
            <person name="Chang Y.J."/>
            <person name="Land M."/>
            <person name="Hauser L."/>
            <person name="Chertkov O."/>
            <person name="Del Rio T.G."/>
            <person name="Nolan M."/>
            <person name="Copeland A."/>
            <person name="Tice H."/>
            <person name="Cheng J.F."/>
            <person name="Lucas S."/>
            <person name="Han C."/>
            <person name="Goodwin L."/>
            <person name="Pitluck S."/>
            <person name="Ivanova N."/>
            <person name="Ovchinikova G."/>
            <person name="Pati A."/>
            <person name="Chen A."/>
            <person name="Palaniappan K."/>
            <person name="Mavromatis K."/>
            <person name="Liolios K."/>
            <person name="Brettin T."/>
            <person name="Fiebig A."/>
            <person name="Rohde M."/>
            <person name="Abt B."/>
            <person name="Goker M."/>
            <person name="Detter J.C."/>
            <person name="Woyke T."/>
            <person name="Bristow J."/>
            <person name="Eisen J.A."/>
            <person name="Markowitz V."/>
            <person name="Hugenholtz P."/>
            <person name="Kyrpides N.C."/>
            <person name="Klenk H.P."/>
            <person name="Lapidus A."/>
        </authorList>
    </citation>
    <scope>NUCLEOTIDE SEQUENCE [LARGE SCALE GENOMIC DNA]</scope>
    <source>
        <strain evidence="2">DSM 44963</strain>
    </source>
</reference>
<evidence type="ECO:0000313" key="2">
    <source>
        <dbReference type="Proteomes" id="UP000004508"/>
    </source>
</evidence>
<sequence length="90" mass="9929">MVASLSSESKSAGIDAWLSLTTSLEEWFYNIQADLDIPKYQAYSERGVCVASQQIVGSMPGIVNLIKTVELTCEKRTSKWGLYPFSGLGY</sequence>
<dbReference type="Proteomes" id="UP000004508">
    <property type="component" value="Unassembled WGS sequence"/>
</dbReference>
<keyword evidence="2" id="KW-1185">Reference proteome</keyword>
<dbReference type="EMBL" id="ADVG01000005">
    <property type="protein sequence ID" value="EFH79719.1"/>
    <property type="molecule type" value="Genomic_DNA"/>
</dbReference>
<gene>
    <name evidence="1" type="ORF">Krac_0211</name>
</gene>